<dbReference type="Proteomes" id="UP000324222">
    <property type="component" value="Unassembled WGS sequence"/>
</dbReference>
<sequence>MTHGTRRDKHRNA</sequence>
<accession>A0A5B7JKK5</accession>
<gene>
    <name evidence="1" type="ORF">E2C01_093995</name>
</gene>
<organism evidence="1 2">
    <name type="scientific">Portunus trituberculatus</name>
    <name type="common">Swimming crab</name>
    <name type="synonym">Neptunus trituberculatus</name>
    <dbReference type="NCBI Taxonomy" id="210409"/>
    <lineage>
        <taxon>Eukaryota</taxon>
        <taxon>Metazoa</taxon>
        <taxon>Ecdysozoa</taxon>
        <taxon>Arthropoda</taxon>
        <taxon>Crustacea</taxon>
        <taxon>Multicrustacea</taxon>
        <taxon>Malacostraca</taxon>
        <taxon>Eumalacostraca</taxon>
        <taxon>Eucarida</taxon>
        <taxon>Decapoda</taxon>
        <taxon>Pleocyemata</taxon>
        <taxon>Brachyura</taxon>
        <taxon>Eubrachyura</taxon>
        <taxon>Portunoidea</taxon>
        <taxon>Portunidae</taxon>
        <taxon>Portuninae</taxon>
        <taxon>Portunus</taxon>
    </lineage>
</organism>
<name>A0A5B7JKK5_PORTR</name>
<reference evidence="1 2" key="1">
    <citation type="submission" date="2019-05" db="EMBL/GenBank/DDBJ databases">
        <title>Another draft genome of Portunus trituberculatus and its Hox gene families provides insights of decapod evolution.</title>
        <authorList>
            <person name="Jeong J.-H."/>
            <person name="Song I."/>
            <person name="Kim S."/>
            <person name="Choi T."/>
            <person name="Kim D."/>
            <person name="Ryu S."/>
            <person name="Kim W."/>
        </authorList>
    </citation>
    <scope>NUCLEOTIDE SEQUENCE [LARGE SCALE GENOMIC DNA]</scope>
    <source>
        <tissue evidence="1">Muscle</tissue>
    </source>
</reference>
<evidence type="ECO:0000313" key="1">
    <source>
        <dbReference type="EMBL" id="MPC98621.1"/>
    </source>
</evidence>
<dbReference type="EMBL" id="VSRR010114885">
    <property type="protein sequence ID" value="MPC98621.1"/>
    <property type="molecule type" value="Genomic_DNA"/>
</dbReference>
<keyword evidence="2" id="KW-1185">Reference proteome</keyword>
<comment type="caution">
    <text evidence="1">The sequence shown here is derived from an EMBL/GenBank/DDBJ whole genome shotgun (WGS) entry which is preliminary data.</text>
</comment>
<evidence type="ECO:0000313" key="2">
    <source>
        <dbReference type="Proteomes" id="UP000324222"/>
    </source>
</evidence>
<protein>
    <submittedName>
        <fullName evidence="1">Uncharacterized protein</fullName>
    </submittedName>
</protein>
<proteinExistence type="predicted"/>